<feature type="region of interest" description="Disordered" evidence="2">
    <location>
        <begin position="1"/>
        <end position="20"/>
    </location>
</feature>
<keyword evidence="1" id="KW-0175">Coiled coil</keyword>
<dbReference type="OrthoDB" id="10381837at2759"/>
<sequence>MDACAWTEEHTPTPFSTNSSAPGAPPLLRFCLSSTHPGWAFLPALGSSSSDDTTDDMPLPSTASSCPGGRGRPSAVELELVVSRGPGPDFSEHETSVASHAATFLAQALAGVRDRAALSEMKAALRESFRGMEEASEAVAVLVEERDRRAQREAKRKAELDEHRAGEIAAAEKGLGRARREAEELRRQLKGVCSAVADIGAACGAGDLAGAGTGDDAEEVGLSDESGTGKVLAVVERAARNALCCSFARVVHLPFAEPEAGAESETELKEDRIARDALPLSLRQMGEGIHTPRATSDLHGEDEENAIPHSYPDSISGDDGPGLAKQLQVHIPYYGSRAEPLVLSIRGNSNARQGCFRIRDRFAVGSALAACLGIALQVLREKEHVRRLKERDEVAAACTSAAEAEARTRGQRAVAGMRALVAAAEASKAQALTEAAAAERADQQTDALRHLLSGLDDAGRKGHAAVAASVERLASAVVPGCEGSVLLTPRRHRSGGSSRSAAGAGGDRRTSFSPDPRAWATATASRMHGAVDGSERFECGKAWARTVEEAAVQAYSTGKTMCVTMDLTPARSSQGCRDGNDGGGASRQSPVVYFSPVPAVLPVEPERLVNGENGGPGTPVSSGRMRAAELQREYVDCVTGSCAMSGSVGTTGLLAWVLRLDAVEAACDDGDDEEGAGSPSDAVSPLTEAISEPPSPPRTHLPQCISSAINAVVHAVGLALFATDTADEIHGRPARSNAFKRRRSSSRRARHVENRMHEVISSSTGPGETQLAKSSREEELRRLRDGTTALAERVKTLEGRAAGLRASEARSAAALARARADVGATRGELQLAELELERERKKNAQATPTTDNFGGVEGVFGLWSSRRGERSGGVAGVLRPSCASNKKAGVLGVSDTVGSTLLGWSHPASPAERVLFPHVNVAGSKESETRDGGADVAAMTSVSSSPFTRSGASSAALQHITSVHARLSDSLKRGRVGGTLTVGVV</sequence>
<protein>
    <submittedName>
        <fullName evidence="3">Uncharacterized protein</fullName>
    </submittedName>
</protein>
<feature type="region of interest" description="Disordered" evidence="2">
    <location>
        <begin position="47"/>
        <end position="73"/>
    </location>
</feature>
<evidence type="ECO:0000313" key="4">
    <source>
        <dbReference type="Proteomes" id="UP000002630"/>
    </source>
</evidence>
<feature type="region of interest" description="Disordered" evidence="2">
    <location>
        <begin position="759"/>
        <end position="779"/>
    </location>
</feature>
<reference evidence="3 4" key="1">
    <citation type="journal article" date="2010" name="Nature">
        <title>The Ectocarpus genome and the independent evolution of multicellularity in brown algae.</title>
        <authorList>
            <person name="Cock J.M."/>
            <person name="Sterck L."/>
            <person name="Rouze P."/>
            <person name="Scornet D."/>
            <person name="Allen A.E."/>
            <person name="Amoutzias G."/>
            <person name="Anthouard V."/>
            <person name="Artiguenave F."/>
            <person name="Aury J.M."/>
            <person name="Badger J.H."/>
            <person name="Beszteri B."/>
            <person name="Billiau K."/>
            <person name="Bonnet E."/>
            <person name="Bothwell J.H."/>
            <person name="Bowler C."/>
            <person name="Boyen C."/>
            <person name="Brownlee C."/>
            <person name="Carrano C.J."/>
            <person name="Charrier B."/>
            <person name="Cho G.Y."/>
            <person name="Coelho S.M."/>
            <person name="Collen J."/>
            <person name="Corre E."/>
            <person name="Da Silva C."/>
            <person name="Delage L."/>
            <person name="Delaroque N."/>
            <person name="Dittami S.M."/>
            <person name="Doulbeau S."/>
            <person name="Elias M."/>
            <person name="Farnham G."/>
            <person name="Gachon C.M."/>
            <person name="Gschloessl B."/>
            <person name="Heesch S."/>
            <person name="Jabbari K."/>
            <person name="Jubin C."/>
            <person name="Kawai H."/>
            <person name="Kimura K."/>
            <person name="Kloareg B."/>
            <person name="Kupper F.C."/>
            <person name="Lang D."/>
            <person name="Le Bail A."/>
            <person name="Leblanc C."/>
            <person name="Lerouge P."/>
            <person name="Lohr M."/>
            <person name="Lopez P.J."/>
            <person name="Martens C."/>
            <person name="Maumus F."/>
            <person name="Michel G."/>
            <person name="Miranda-Saavedra D."/>
            <person name="Morales J."/>
            <person name="Moreau H."/>
            <person name="Motomura T."/>
            <person name="Nagasato C."/>
            <person name="Napoli C.A."/>
            <person name="Nelson D.R."/>
            <person name="Nyvall-Collen P."/>
            <person name="Peters A.F."/>
            <person name="Pommier C."/>
            <person name="Potin P."/>
            <person name="Poulain J."/>
            <person name="Quesneville H."/>
            <person name="Read B."/>
            <person name="Rensing S.A."/>
            <person name="Ritter A."/>
            <person name="Rousvoal S."/>
            <person name="Samanta M."/>
            <person name="Samson G."/>
            <person name="Schroeder D.C."/>
            <person name="Segurens B."/>
            <person name="Strittmatter M."/>
            <person name="Tonon T."/>
            <person name="Tregear J.W."/>
            <person name="Valentin K."/>
            <person name="von Dassow P."/>
            <person name="Yamagishi T."/>
            <person name="Van de Peer Y."/>
            <person name="Wincker P."/>
        </authorList>
    </citation>
    <scope>NUCLEOTIDE SEQUENCE [LARGE SCALE GENOMIC DNA]</scope>
    <source>
        <strain evidence="4">Ec32 / CCAP1310/4</strain>
    </source>
</reference>
<proteinExistence type="predicted"/>
<feature type="region of interest" description="Disordered" evidence="2">
    <location>
        <begin position="668"/>
        <end position="701"/>
    </location>
</feature>
<name>D7G8A2_ECTSI</name>
<accession>D7G8A2</accession>
<feature type="region of interest" description="Disordered" evidence="2">
    <location>
        <begin position="293"/>
        <end position="312"/>
    </location>
</feature>
<keyword evidence="4" id="KW-1185">Reference proteome</keyword>
<feature type="coiled-coil region" evidence="1">
    <location>
        <begin position="168"/>
        <end position="195"/>
    </location>
</feature>
<organism evidence="3 4">
    <name type="scientific">Ectocarpus siliculosus</name>
    <name type="common">Brown alga</name>
    <name type="synonym">Conferva siliculosa</name>
    <dbReference type="NCBI Taxonomy" id="2880"/>
    <lineage>
        <taxon>Eukaryota</taxon>
        <taxon>Sar</taxon>
        <taxon>Stramenopiles</taxon>
        <taxon>Ochrophyta</taxon>
        <taxon>PX clade</taxon>
        <taxon>Phaeophyceae</taxon>
        <taxon>Ectocarpales</taxon>
        <taxon>Ectocarpaceae</taxon>
        <taxon>Ectocarpus</taxon>
    </lineage>
</organism>
<dbReference type="Proteomes" id="UP000002630">
    <property type="component" value="Linkage Group LG33"/>
</dbReference>
<dbReference type="AlphaFoldDB" id="D7G8A2"/>
<evidence type="ECO:0000256" key="2">
    <source>
        <dbReference type="SAM" id="MobiDB-lite"/>
    </source>
</evidence>
<feature type="region of interest" description="Disordered" evidence="2">
    <location>
        <begin position="486"/>
        <end position="527"/>
    </location>
</feature>
<dbReference type="InParanoid" id="D7G8A2"/>
<gene>
    <name evidence="3" type="ORF">Esi_0088_0016</name>
</gene>
<evidence type="ECO:0000256" key="1">
    <source>
        <dbReference type="SAM" id="Coils"/>
    </source>
</evidence>
<evidence type="ECO:0000313" key="3">
    <source>
        <dbReference type="EMBL" id="CBJ27954.1"/>
    </source>
</evidence>
<dbReference type="EMBL" id="FN649758">
    <property type="protein sequence ID" value="CBJ27954.1"/>
    <property type="molecule type" value="Genomic_DNA"/>
</dbReference>
<dbReference type="EMBL" id="FN649117">
    <property type="protein sequence ID" value="CBJ27954.1"/>
    <property type="molecule type" value="Genomic_DNA"/>
</dbReference>
<feature type="compositionally biased region" description="Polar residues" evidence="2">
    <location>
        <begin position="760"/>
        <end position="773"/>
    </location>
</feature>